<accession>A0AAE0K5X7</accession>
<dbReference type="SUPFAM" id="SSF57701">
    <property type="entry name" value="Zn2/Cys6 DNA-binding domain"/>
    <property type="match status" value="1"/>
</dbReference>
<evidence type="ECO:0000256" key="4">
    <source>
        <dbReference type="ARBA" id="ARBA00023163"/>
    </source>
</evidence>
<evidence type="ECO:0000256" key="1">
    <source>
        <dbReference type="ARBA" id="ARBA00022723"/>
    </source>
</evidence>
<dbReference type="GO" id="GO:0008270">
    <property type="term" value="F:zinc ion binding"/>
    <property type="evidence" value="ECO:0007669"/>
    <property type="project" value="InterPro"/>
</dbReference>
<keyword evidence="5" id="KW-0539">Nucleus</keyword>
<gene>
    <name evidence="8" type="ORF">B0H63DRAFT_564291</name>
</gene>
<keyword evidence="4" id="KW-0804">Transcription</keyword>
<dbReference type="GO" id="GO:0000981">
    <property type="term" value="F:DNA-binding transcription factor activity, RNA polymerase II-specific"/>
    <property type="evidence" value="ECO:0007669"/>
    <property type="project" value="InterPro"/>
</dbReference>
<sequence>MFGSLRLNPETNQWDLVDKVNGSTYGELGSHLPRHLACDQCRAGKQRCSRQDTVCDRCKAGSIECTYSPRGSKDSRRSTAGRKNSARRETSSKLGRVKSISSSTGSSTPPQAPGRGGAGLASSSPLPPLSTPEVYKQRSRGGAPKKAHVRRSRDDGTCATMPTAASSPMAMEFTNHHHAQINTSPDNTVSPSDLTLEGTLPGDELIGRLTAEMLEHSTKSAYQISSDDGADFDLADFLETGGLGDHTMMQDCSSSRDESTTPWTEDTPLATAAASPSELPSAFDDNNTVMSPMIDGTSHNGRMDGLPPTYSLSAGFLAISSGLNHTNDNNTSLGMSLTTTANHHSHSGNMGPSTGCQCLQSIVPLLSELDRRIHHHKQQELGNHSISQHHHQTLDSVLAWQREACGRCSALLKCRQGCSADADNMMLLALICDKMITLSQSLANQSNPSAMTESTSSSTSSSTTVKNSNNNSITTNTKNGNNMDSSTLADDPFPSYFYDLVTTRNNTNNDKPASLFVGDYEVDGPGDAARIMHQLLGFQVQKVWDLVKAIQAKTAASHAATSSSTGASGGGGNAGGGLGGGGGGGRHVQLAVLHNVEQQACRLLEALNKSYVVRVLYGSCLTM</sequence>
<keyword evidence="1" id="KW-0479">Metal-binding</keyword>
<dbReference type="EMBL" id="JAULSW010000009">
    <property type="protein sequence ID" value="KAK3370051.1"/>
    <property type="molecule type" value="Genomic_DNA"/>
</dbReference>
<dbReference type="InterPro" id="IPR001138">
    <property type="entry name" value="Zn2Cys6_DnaBD"/>
</dbReference>
<dbReference type="AlphaFoldDB" id="A0AAE0K5X7"/>
<dbReference type="InterPro" id="IPR013700">
    <property type="entry name" value="AflR"/>
</dbReference>
<organism evidence="8 9">
    <name type="scientific">Podospora didyma</name>
    <dbReference type="NCBI Taxonomy" id="330526"/>
    <lineage>
        <taxon>Eukaryota</taxon>
        <taxon>Fungi</taxon>
        <taxon>Dikarya</taxon>
        <taxon>Ascomycota</taxon>
        <taxon>Pezizomycotina</taxon>
        <taxon>Sordariomycetes</taxon>
        <taxon>Sordariomycetidae</taxon>
        <taxon>Sordariales</taxon>
        <taxon>Podosporaceae</taxon>
        <taxon>Podospora</taxon>
    </lineage>
</organism>
<evidence type="ECO:0000313" key="8">
    <source>
        <dbReference type="EMBL" id="KAK3370051.1"/>
    </source>
</evidence>
<feature type="domain" description="Zn(2)-C6 fungal-type" evidence="7">
    <location>
        <begin position="37"/>
        <end position="67"/>
    </location>
</feature>
<feature type="compositionally biased region" description="Gly residues" evidence="6">
    <location>
        <begin position="567"/>
        <end position="579"/>
    </location>
</feature>
<dbReference type="PROSITE" id="PS50048">
    <property type="entry name" value="ZN2_CY6_FUNGAL_2"/>
    <property type="match status" value="1"/>
</dbReference>
<feature type="compositionally biased region" description="Low complexity" evidence="6">
    <location>
        <begin position="99"/>
        <end position="108"/>
    </location>
</feature>
<dbReference type="Gene3D" id="4.10.240.10">
    <property type="entry name" value="Zn(2)-C6 fungal-type DNA-binding domain"/>
    <property type="match status" value="1"/>
</dbReference>
<dbReference type="Proteomes" id="UP001285441">
    <property type="component" value="Unassembled WGS sequence"/>
</dbReference>
<dbReference type="Pfam" id="PF00172">
    <property type="entry name" value="Zn_clus"/>
    <property type="match status" value="1"/>
</dbReference>
<evidence type="ECO:0000256" key="2">
    <source>
        <dbReference type="ARBA" id="ARBA00023015"/>
    </source>
</evidence>
<dbReference type="InterPro" id="IPR036864">
    <property type="entry name" value="Zn2-C6_fun-type_DNA-bd_sf"/>
</dbReference>
<dbReference type="GO" id="GO:0003677">
    <property type="term" value="F:DNA binding"/>
    <property type="evidence" value="ECO:0007669"/>
    <property type="project" value="UniProtKB-KW"/>
</dbReference>
<reference evidence="8" key="1">
    <citation type="journal article" date="2023" name="Mol. Phylogenet. Evol.">
        <title>Genome-scale phylogeny and comparative genomics of the fungal order Sordariales.</title>
        <authorList>
            <person name="Hensen N."/>
            <person name="Bonometti L."/>
            <person name="Westerberg I."/>
            <person name="Brannstrom I.O."/>
            <person name="Guillou S."/>
            <person name="Cros-Aarteil S."/>
            <person name="Calhoun S."/>
            <person name="Haridas S."/>
            <person name="Kuo A."/>
            <person name="Mondo S."/>
            <person name="Pangilinan J."/>
            <person name="Riley R."/>
            <person name="LaButti K."/>
            <person name="Andreopoulos B."/>
            <person name="Lipzen A."/>
            <person name="Chen C."/>
            <person name="Yan M."/>
            <person name="Daum C."/>
            <person name="Ng V."/>
            <person name="Clum A."/>
            <person name="Steindorff A."/>
            <person name="Ohm R.A."/>
            <person name="Martin F."/>
            <person name="Silar P."/>
            <person name="Natvig D.O."/>
            <person name="Lalanne C."/>
            <person name="Gautier V."/>
            <person name="Ament-Velasquez S.L."/>
            <person name="Kruys A."/>
            <person name="Hutchinson M.I."/>
            <person name="Powell A.J."/>
            <person name="Barry K."/>
            <person name="Miller A.N."/>
            <person name="Grigoriev I.V."/>
            <person name="Debuchy R."/>
            <person name="Gladieux P."/>
            <person name="Hiltunen Thoren M."/>
            <person name="Johannesson H."/>
        </authorList>
    </citation>
    <scope>NUCLEOTIDE SEQUENCE</scope>
    <source>
        <strain evidence="8">CBS 232.78</strain>
    </source>
</reference>
<keyword evidence="9" id="KW-1185">Reference proteome</keyword>
<dbReference type="PROSITE" id="PS00463">
    <property type="entry name" value="ZN2_CY6_FUNGAL_1"/>
    <property type="match status" value="1"/>
</dbReference>
<evidence type="ECO:0000256" key="6">
    <source>
        <dbReference type="SAM" id="MobiDB-lite"/>
    </source>
</evidence>
<feature type="compositionally biased region" description="Low complexity" evidence="6">
    <location>
        <begin position="446"/>
        <end position="482"/>
    </location>
</feature>
<evidence type="ECO:0000259" key="7">
    <source>
        <dbReference type="PROSITE" id="PS50048"/>
    </source>
</evidence>
<dbReference type="CDD" id="cd00067">
    <property type="entry name" value="GAL4"/>
    <property type="match status" value="1"/>
</dbReference>
<proteinExistence type="predicted"/>
<feature type="region of interest" description="Disordered" evidence="6">
    <location>
        <begin position="66"/>
        <end position="163"/>
    </location>
</feature>
<evidence type="ECO:0000256" key="5">
    <source>
        <dbReference type="ARBA" id="ARBA00023242"/>
    </source>
</evidence>
<name>A0AAE0K5X7_9PEZI</name>
<feature type="region of interest" description="Disordered" evidence="6">
    <location>
        <begin position="558"/>
        <end position="579"/>
    </location>
</feature>
<dbReference type="Pfam" id="PF08493">
    <property type="entry name" value="AflR"/>
    <property type="match status" value="1"/>
</dbReference>
<reference evidence="8" key="2">
    <citation type="submission" date="2023-06" db="EMBL/GenBank/DDBJ databases">
        <authorList>
            <consortium name="Lawrence Berkeley National Laboratory"/>
            <person name="Haridas S."/>
            <person name="Hensen N."/>
            <person name="Bonometti L."/>
            <person name="Westerberg I."/>
            <person name="Brannstrom I.O."/>
            <person name="Guillou S."/>
            <person name="Cros-Aarteil S."/>
            <person name="Calhoun S."/>
            <person name="Kuo A."/>
            <person name="Mondo S."/>
            <person name="Pangilinan J."/>
            <person name="Riley R."/>
            <person name="LaButti K."/>
            <person name="Andreopoulos B."/>
            <person name="Lipzen A."/>
            <person name="Chen C."/>
            <person name="Yanf M."/>
            <person name="Daum C."/>
            <person name="Ng V."/>
            <person name="Clum A."/>
            <person name="Steindorff A."/>
            <person name="Ohm R."/>
            <person name="Martin F."/>
            <person name="Silar P."/>
            <person name="Natvig D."/>
            <person name="Lalanne C."/>
            <person name="Gautier V."/>
            <person name="Ament-velasquez S.L."/>
            <person name="Kruys A."/>
            <person name="Hutchinson M.I."/>
            <person name="Powell A.J."/>
            <person name="Barry K."/>
            <person name="Miller A.N."/>
            <person name="Grigoriev I.V."/>
            <person name="Debuchy R."/>
            <person name="Gladieux P."/>
            <person name="Thoren M.H."/>
            <person name="Johannesson H."/>
        </authorList>
    </citation>
    <scope>NUCLEOTIDE SEQUENCE</scope>
    <source>
        <strain evidence="8">CBS 232.78</strain>
    </source>
</reference>
<dbReference type="GO" id="GO:0005634">
    <property type="term" value="C:nucleus"/>
    <property type="evidence" value="ECO:0007669"/>
    <property type="project" value="InterPro"/>
</dbReference>
<feature type="compositionally biased region" description="Basic residues" evidence="6">
    <location>
        <begin position="137"/>
        <end position="151"/>
    </location>
</feature>
<feature type="region of interest" description="Disordered" evidence="6">
    <location>
        <begin position="446"/>
        <end position="485"/>
    </location>
</feature>
<evidence type="ECO:0000256" key="3">
    <source>
        <dbReference type="ARBA" id="ARBA00023125"/>
    </source>
</evidence>
<evidence type="ECO:0000313" key="9">
    <source>
        <dbReference type="Proteomes" id="UP001285441"/>
    </source>
</evidence>
<dbReference type="GO" id="GO:0045122">
    <property type="term" value="P:aflatoxin biosynthetic process"/>
    <property type="evidence" value="ECO:0007669"/>
    <property type="project" value="InterPro"/>
</dbReference>
<keyword evidence="2" id="KW-0805">Transcription regulation</keyword>
<dbReference type="SMART" id="SM00066">
    <property type="entry name" value="GAL4"/>
    <property type="match status" value="1"/>
</dbReference>
<protein>
    <recommendedName>
        <fullName evidence="7">Zn(2)-C6 fungal-type domain-containing protein</fullName>
    </recommendedName>
</protein>
<comment type="caution">
    <text evidence="8">The sequence shown here is derived from an EMBL/GenBank/DDBJ whole genome shotgun (WGS) entry which is preliminary data.</text>
</comment>
<keyword evidence="3" id="KW-0238">DNA-binding</keyword>